<name>A0A084Y3S3_9PROT</name>
<proteinExistence type="predicted"/>
<dbReference type="AlphaFoldDB" id="A0A084Y3S3"/>
<feature type="domain" description="Phage capsid-like C-terminal" evidence="2">
    <location>
        <begin position="3"/>
        <end position="76"/>
    </location>
</feature>
<comment type="caution">
    <text evidence="3">The sequence shown here is derived from an EMBL/GenBank/DDBJ whole genome shotgun (WGS) entry which is preliminary data.</text>
</comment>
<sequence length="114" mass="12022">MLGLATLRLKKLMALVPTTDELLDDANALTSYLPEKVALSIRWKANESILFGAGNGIPVGCMNSVAIVTVASRTSFAHKMKVICSGLPGLPSVGCHPSAKRFTRAASSRPTPTL</sequence>
<organism evidence="3 4">
    <name type="scientific">Candidatus Accumulibacter vicinus</name>
    <dbReference type="NCBI Taxonomy" id="2954382"/>
    <lineage>
        <taxon>Bacteria</taxon>
        <taxon>Pseudomonadati</taxon>
        <taxon>Pseudomonadota</taxon>
        <taxon>Betaproteobacteria</taxon>
        <taxon>Candidatus Accumulibacter</taxon>
    </lineage>
</organism>
<evidence type="ECO:0000313" key="4">
    <source>
        <dbReference type="Proteomes" id="UP000019812"/>
    </source>
</evidence>
<dbReference type="NCBIfam" id="TIGR01554">
    <property type="entry name" value="major_cap_HK97"/>
    <property type="match status" value="1"/>
</dbReference>
<dbReference type="InterPro" id="IPR024455">
    <property type="entry name" value="Phage_capsid"/>
</dbReference>
<gene>
    <name evidence="3" type="ORF">CAPSK01_000841</name>
</gene>
<evidence type="ECO:0000256" key="1">
    <source>
        <dbReference type="ARBA" id="ARBA00004328"/>
    </source>
</evidence>
<protein>
    <submittedName>
        <fullName evidence="3">Phage major capsid protein, HK97 family</fullName>
    </submittedName>
</protein>
<dbReference type="Gene3D" id="3.30.2400.10">
    <property type="entry name" value="Major capsid protein gp5"/>
    <property type="match status" value="1"/>
</dbReference>
<comment type="subcellular location">
    <subcellularLocation>
        <location evidence="1">Virion</location>
    </subcellularLocation>
</comment>
<dbReference type="Proteomes" id="UP000019812">
    <property type="component" value="Unassembled WGS sequence"/>
</dbReference>
<dbReference type="STRING" id="1457154.CAPSK01_000841"/>
<accession>A0A084Y3S3</accession>
<dbReference type="SUPFAM" id="SSF56563">
    <property type="entry name" value="Major capsid protein gp5"/>
    <property type="match status" value="1"/>
</dbReference>
<dbReference type="InterPro" id="IPR054612">
    <property type="entry name" value="Phage_capsid-like_C"/>
</dbReference>
<reference evidence="3 4" key="1">
    <citation type="submission" date="2014-07" db="EMBL/GenBank/DDBJ databases">
        <title>Expanding our view of genomic diversity in Candidatus Accumulibacter clades.</title>
        <authorList>
            <person name="Skennerton C.T."/>
            <person name="Barr J.J."/>
            <person name="Slater F.R."/>
            <person name="Bond P.L."/>
            <person name="Tyson G.W."/>
        </authorList>
    </citation>
    <scope>NUCLEOTIDE SEQUENCE [LARGE SCALE GENOMIC DNA]</scope>
    <source>
        <strain evidence="4">SK-01</strain>
    </source>
</reference>
<evidence type="ECO:0000259" key="2">
    <source>
        <dbReference type="Pfam" id="PF05065"/>
    </source>
</evidence>
<dbReference type="Pfam" id="PF05065">
    <property type="entry name" value="Phage_capsid"/>
    <property type="match status" value="1"/>
</dbReference>
<evidence type="ECO:0000313" key="3">
    <source>
        <dbReference type="EMBL" id="KFB69367.1"/>
    </source>
</evidence>
<dbReference type="EMBL" id="JDSS02000015">
    <property type="protein sequence ID" value="KFB69367.1"/>
    <property type="molecule type" value="Genomic_DNA"/>
</dbReference>